<feature type="domain" description="Type ISP restriction-modification enzyme LLaBIII C-terminal specificity" evidence="7">
    <location>
        <begin position="701"/>
        <end position="1066"/>
    </location>
</feature>
<dbReference type="Pfam" id="PF02384">
    <property type="entry name" value="N6_Mtase"/>
    <property type="match status" value="1"/>
</dbReference>
<dbReference type="Pfam" id="PF18135">
    <property type="entry name" value="Type_ISP_C"/>
    <property type="match status" value="1"/>
</dbReference>
<comment type="catalytic activity">
    <reaction evidence="5">
        <text>a 2'-deoxyadenosine in DNA + S-adenosyl-L-methionine = an N(6)-methyl-2'-deoxyadenosine in DNA + S-adenosyl-L-homocysteine + H(+)</text>
        <dbReference type="Rhea" id="RHEA:15197"/>
        <dbReference type="Rhea" id="RHEA-COMP:12418"/>
        <dbReference type="Rhea" id="RHEA-COMP:12419"/>
        <dbReference type="ChEBI" id="CHEBI:15378"/>
        <dbReference type="ChEBI" id="CHEBI:57856"/>
        <dbReference type="ChEBI" id="CHEBI:59789"/>
        <dbReference type="ChEBI" id="CHEBI:90615"/>
        <dbReference type="ChEBI" id="CHEBI:90616"/>
        <dbReference type="EC" id="2.1.1.72"/>
    </reaction>
</comment>
<proteinExistence type="inferred from homology"/>
<protein>
    <recommendedName>
        <fullName evidence="2">site-specific DNA-methyltransferase (adenine-specific)</fullName>
        <ecNumber evidence="2">2.1.1.72</ecNumber>
    </recommendedName>
</protein>
<gene>
    <name evidence="8" type="ORF">PQU92_17275</name>
</gene>
<dbReference type="PANTHER" id="PTHR33841">
    <property type="entry name" value="DNA METHYLTRANSFERASE YEEA-RELATED"/>
    <property type="match status" value="1"/>
</dbReference>
<dbReference type="EMBL" id="JAQQKX010000019">
    <property type="protein sequence ID" value="MDC7685039.1"/>
    <property type="molecule type" value="Genomic_DNA"/>
</dbReference>
<evidence type="ECO:0000256" key="5">
    <source>
        <dbReference type="ARBA" id="ARBA00047942"/>
    </source>
</evidence>
<evidence type="ECO:0000256" key="1">
    <source>
        <dbReference type="ARBA" id="ARBA00006594"/>
    </source>
</evidence>
<evidence type="ECO:0000259" key="7">
    <source>
        <dbReference type="Pfam" id="PF18135"/>
    </source>
</evidence>
<sequence>MAENLTFQSVIASFGQASKQKLSNVAISGAPEDQIRSPLEKLIKDLSLLAGYQSDQISLVGETTLSALATRPDYAVTVKDALVGFIEVKAPGKGSNPLNFTDEHDKKQWSKLCLLPNIIYTDGNSFSLWQDGKIQGEVIFLEGDVRKSGNLLKAPAALLSLVSNFLNWNPIVPNSTEQLAEITARLCRLLRDEVSEELERGNPGLTSLAAEWRALLFPNATDDQFADGYAQAVTFGLLVARARNIELKYGIERAAIELRKTNSLIATALRLLTDDPNNQKALNSALKALSRVLNEVNWSVLTHDDSDAWLYFYEDFLQAYDSRLKRKTGSYYTPPKVVEAMVRFVDEALRDENLFSLPQGFASKDVTVVDPAVGTGAYLLGALQKIAQTVRDDIGPGAVPAAIAASIERLIGFEMQFGPFAVAQLRLIAELHSLTANSIGEVAETRAPRLYVTDTLGDPYEATTHFSQMTQPIGESRRAANEIKRSEPITVVMGNPPYKDKAKGKGGWIEKGSTGYPSPMDLWSPPPEWGLSEHSKHLKNLYIFFWRWATWKVFGSGHELTTGEKCEDKSGVICFITASAFLDGPGFQRMREDLRKDCTKIWVINCTPEGHQPDVGTRIFQGVQQPIAIVLAVRKAGKDRSVAGDVVYKALPQGDRELKFTALSQTSLADKDWLEVPKGWRDSFLPEGSGAWTHFVPVADCFVESSSGVLPGRTWVVAPDVESLRKRWDRLVGEKDPQKKEDLFFPTLRDGQLADRHTKKVVKDGLVGHEHRAHSVAADDGPVVKPVRIGFRSFDRQWIIPDNRLLLSARPELWRSFGPRQAYLFALETRHPETGPALTVSGLLPDMNFYKGSSGGRVYPLWRDATGSLSNVQPALMTYLSELFEMQVGAEDVFAYICAVTAYPGFTRLFSSELVRPQIRFPLTAEKSLFLEAVEIGKEVAWLHCYGERFTDPQAGRPSSPPRLPKSDSPIITLEGAIPGSPSPLPDEISYDAGYRRLHIGGGYVENVSQQAFEYEVGGRNVIRQWFSYRKLDRSRPMIGERRQPSDLEKIAPDHWLDEYTTDLINLIHVLERLVRLETRQEELLQNICKSEIISFQKLQTEINIGISKNSKSKKVKNAHQSDLFN</sequence>
<dbReference type="GO" id="GO:0032259">
    <property type="term" value="P:methylation"/>
    <property type="evidence" value="ECO:0007669"/>
    <property type="project" value="UniProtKB-KW"/>
</dbReference>
<comment type="similarity">
    <text evidence="1">Belongs to the N(4)/N(6)-methyltransferase family.</text>
</comment>
<keyword evidence="4" id="KW-0808">Transferase</keyword>
<dbReference type="SUPFAM" id="SSF53335">
    <property type="entry name" value="S-adenosyl-L-methionine-dependent methyltransferases"/>
    <property type="match status" value="1"/>
</dbReference>
<name>A0ABT5HYB6_9CAUL</name>
<dbReference type="GO" id="GO:0008168">
    <property type="term" value="F:methyltransferase activity"/>
    <property type="evidence" value="ECO:0007669"/>
    <property type="project" value="UniProtKB-KW"/>
</dbReference>
<dbReference type="PANTHER" id="PTHR33841:SF1">
    <property type="entry name" value="DNA METHYLTRANSFERASE A"/>
    <property type="match status" value="1"/>
</dbReference>
<feature type="domain" description="DNA methylase adenine-specific" evidence="6">
    <location>
        <begin position="312"/>
        <end position="501"/>
    </location>
</feature>
<organism evidence="8 9">
    <name type="scientific">Asticcacaulis aquaticus</name>
    <dbReference type="NCBI Taxonomy" id="2984212"/>
    <lineage>
        <taxon>Bacteria</taxon>
        <taxon>Pseudomonadati</taxon>
        <taxon>Pseudomonadota</taxon>
        <taxon>Alphaproteobacteria</taxon>
        <taxon>Caulobacterales</taxon>
        <taxon>Caulobacteraceae</taxon>
        <taxon>Asticcacaulis</taxon>
    </lineage>
</organism>
<dbReference type="PRINTS" id="PR00507">
    <property type="entry name" value="N12N6MTFRASE"/>
</dbReference>
<dbReference type="InterPro" id="IPR041635">
    <property type="entry name" value="Type_ISP_LLaBIII_C"/>
</dbReference>
<dbReference type="Proteomes" id="UP001214854">
    <property type="component" value="Unassembled WGS sequence"/>
</dbReference>
<evidence type="ECO:0000256" key="2">
    <source>
        <dbReference type="ARBA" id="ARBA00011900"/>
    </source>
</evidence>
<dbReference type="InterPro" id="IPR050953">
    <property type="entry name" value="N4_N6_ade-DNA_methylase"/>
</dbReference>
<dbReference type="InterPro" id="IPR029063">
    <property type="entry name" value="SAM-dependent_MTases_sf"/>
</dbReference>
<evidence type="ECO:0000313" key="9">
    <source>
        <dbReference type="Proteomes" id="UP001214854"/>
    </source>
</evidence>
<dbReference type="Gene3D" id="3.40.50.150">
    <property type="entry name" value="Vaccinia Virus protein VP39"/>
    <property type="match status" value="1"/>
</dbReference>
<reference evidence="8 9" key="1">
    <citation type="submission" date="2023-01" db="EMBL/GenBank/DDBJ databases">
        <title>Novel species of the genus Asticcacaulis isolated from rivers.</title>
        <authorList>
            <person name="Lu H."/>
        </authorList>
    </citation>
    <scope>NUCLEOTIDE SEQUENCE [LARGE SCALE GENOMIC DNA]</scope>
    <source>
        <strain evidence="8 9">BYS171W</strain>
    </source>
</reference>
<evidence type="ECO:0000313" key="8">
    <source>
        <dbReference type="EMBL" id="MDC7685039.1"/>
    </source>
</evidence>
<dbReference type="InterPro" id="IPR003356">
    <property type="entry name" value="DNA_methylase_A-5"/>
</dbReference>
<keyword evidence="3 8" id="KW-0489">Methyltransferase</keyword>
<keyword evidence="9" id="KW-1185">Reference proteome</keyword>
<evidence type="ECO:0000256" key="3">
    <source>
        <dbReference type="ARBA" id="ARBA00022603"/>
    </source>
</evidence>
<evidence type="ECO:0000259" key="6">
    <source>
        <dbReference type="Pfam" id="PF02384"/>
    </source>
</evidence>
<comment type="caution">
    <text evidence="8">The sequence shown here is derived from an EMBL/GenBank/DDBJ whole genome shotgun (WGS) entry which is preliminary data.</text>
</comment>
<dbReference type="EC" id="2.1.1.72" evidence="2"/>
<accession>A0ABT5HYB6</accession>
<evidence type="ECO:0000256" key="4">
    <source>
        <dbReference type="ARBA" id="ARBA00022679"/>
    </source>
</evidence>
<dbReference type="RefSeq" id="WP_272749541.1">
    <property type="nucleotide sequence ID" value="NZ_JAQQKX010000019.1"/>
</dbReference>